<evidence type="ECO:0000256" key="1">
    <source>
        <dbReference type="ARBA" id="ARBA00008791"/>
    </source>
</evidence>
<comment type="similarity">
    <text evidence="1">Belongs to the universal stress protein A family.</text>
</comment>
<keyword evidence="2" id="KW-1133">Transmembrane helix</keyword>
<dbReference type="PRINTS" id="PR01438">
    <property type="entry name" value="UNVRSLSTRESS"/>
</dbReference>
<comment type="caution">
    <text evidence="4">The sequence shown here is derived from an EMBL/GenBank/DDBJ whole genome shotgun (WGS) entry which is preliminary data.</text>
</comment>
<dbReference type="InterPro" id="IPR014729">
    <property type="entry name" value="Rossmann-like_a/b/a_fold"/>
</dbReference>
<dbReference type="InterPro" id="IPR006015">
    <property type="entry name" value="Universal_stress_UspA"/>
</dbReference>
<keyword evidence="2" id="KW-0812">Transmembrane</keyword>
<accession>A0ABN2NU33</accession>
<dbReference type="PANTHER" id="PTHR46268:SF6">
    <property type="entry name" value="UNIVERSAL STRESS PROTEIN UP12"/>
    <property type="match status" value="1"/>
</dbReference>
<proteinExistence type="inferred from homology"/>
<dbReference type="PANTHER" id="PTHR46268">
    <property type="entry name" value="STRESS RESPONSE PROTEIN NHAX"/>
    <property type="match status" value="1"/>
</dbReference>
<evidence type="ECO:0000313" key="5">
    <source>
        <dbReference type="Proteomes" id="UP001501303"/>
    </source>
</evidence>
<dbReference type="InterPro" id="IPR006016">
    <property type="entry name" value="UspA"/>
</dbReference>
<evidence type="ECO:0000259" key="3">
    <source>
        <dbReference type="Pfam" id="PF00582"/>
    </source>
</evidence>
<gene>
    <name evidence="4" type="ORF">GCM10009716_09980</name>
</gene>
<name>A0ABN2NU33_9ACTN</name>
<dbReference type="EMBL" id="BAAAMJ010000009">
    <property type="protein sequence ID" value="GAA1902139.1"/>
    <property type="molecule type" value="Genomic_DNA"/>
</dbReference>
<protein>
    <recommendedName>
        <fullName evidence="3">UspA domain-containing protein</fullName>
    </recommendedName>
</protein>
<evidence type="ECO:0000313" key="4">
    <source>
        <dbReference type="EMBL" id="GAA1902139.1"/>
    </source>
</evidence>
<keyword evidence="2" id="KW-0472">Membrane</keyword>
<keyword evidence="5" id="KW-1185">Reference proteome</keyword>
<dbReference type="SUPFAM" id="SSF52402">
    <property type="entry name" value="Adenine nucleotide alpha hydrolases-like"/>
    <property type="match status" value="1"/>
</dbReference>
<dbReference type="Pfam" id="PF00582">
    <property type="entry name" value="Usp"/>
    <property type="match status" value="1"/>
</dbReference>
<feature type="domain" description="UspA" evidence="3">
    <location>
        <begin position="78"/>
        <end position="201"/>
    </location>
</feature>
<reference evidence="4 5" key="1">
    <citation type="journal article" date="2019" name="Int. J. Syst. Evol. Microbiol.">
        <title>The Global Catalogue of Microorganisms (GCM) 10K type strain sequencing project: providing services to taxonomists for standard genome sequencing and annotation.</title>
        <authorList>
            <consortium name="The Broad Institute Genomics Platform"/>
            <consortium name="The Broad Institute Genome Sequencing Center for Infectious Disease"/>
            <person name="Wu L."/>
            <person name="Ma J."/>
        </authorList>
    </citation>
    <scope>NUCLEOTIDE SEQUENCE [LARGE SCALE GENOMIC DNA]</scope>
    <source>
        <strain evidence="4 5">JCM 13581</strain>
    </source>
</reference>
<evidence type="ECO:0000256" key="2">
    <source>
        <dbReference type="SAM" id="Phobius"/>
    </source>
</evidence>
<dbReference type="Proteomes" id="UP001501303">
    <property type="component" value="Unassembled WGS sequence"/>
</dbReference>
<dbReference type="CDD" id="cd00293">
    <property type="entry name" value="USP-like"/>
    <property type="match status" value="1"/>
</dbReference>
<sequence length="210" mass="22149">MSTALFVTLVIAVWVAAGVTAVVVFLGRSGYRDWHWYLVGAILGPIFVPIAAERARKDSRTLERTVTGKGETSGNGLTVLVASDGSPEADQAVRDAIRLTAGRPGRLILASVVDAEAGKAEEDKEAARALLAERAEWVADGGPTPIIEIGSGKPSTVLLDFAESENADFIVAGRRGKGLSRRLLGSVADELVKRSPRPVLLASPPVADQR</sequence>
<dbReference type="Gene3D" id="3.40.50.620">
    <property type="entry name" value="HUPs"/>
    <property type="match status" value="1"/>
</dbReference>
<organism evidence="4 5">
    <name type="scientific">Streptomyces sodiiphilus</name>
    <dbReference type="NCBI Taxonomy" id="226217"/>
    <lineage>
        <taxon>Bacteria</taxon>
        <taxon>Bacillati</taxon>
        <taxon>Actinomycetota</taxon>
        <taxon>Actinomycetes</taxon>
        <taxon>Kitasatosporales</taxon>
        <taxon>Streptomycetaceae</taxon>
        <taxon>Streptomyces</taxon>
    </lineage>
</organism>
<dbReference type="RefSeq" id="WP_344259165.1">
    <property type="nucleotide sequence ID" value="NZ_BAAAMJ010000009.1"/>
</dbReference>
<feature type="transmembrane region" description="Helical" evidence="2">
    <location>
        <begin position="34"/>
        <end position="52"/>
    </location>
</feature>